<evidence type="ECO:0000256" key="8">
    <source>
        <dbReference type="ARBA" id="ARBA00023049"/>
    </source>
</evidence>
<dbReference type="GO" id="GO:0005524">
    <property type="term" value="F:ATP binding"/>
    <property type="evidence" value="ECO:0007669"/>
    <property type="project" value="UniProtKB-UniRule"/>
</dbReference>
<reference evidence="15" key="1">
    <citation type="journal article" date="2023" name="Int. J. Syst. Evol. Microbiol.">
        <title>Mesoterricola silvestris gen. nov., sp. nov., Mesoterricola sediminis sp. nov., Geothrix oryzae sp. nov., Geothrix edaphica sp. nov., Geothrix rubra sp. nov., and Geothrix limicola sp. nov., six novel members of Acidobacteriota isolated from soils.</title>
        <authorList>
            <person name="Itoh H."/>
            <person name="Sugisawa Y."/>
            <person name="Mise K."/>
            <person name="Xu Z."/>
            <person name="Kuniyasu M."/>
            <person name="Ushijima N."/>
            <person name="Kawano K."/>
            <person name="Kobayashi E."/>
            <person name="Shiratori Y."/>
            <person name="Masuda Y."/>
            <person name="Senoo K."/>
        </authorList>
    </citation>
    <scope>NUCLEOTIDE SEQUENCE [LARGE SCALE GENOMIC DNA]</scope>
    <source>
        <strain evidence="15">W79</strain>
    </source>
</reference>
<dbReference type="RefSeq" id="WP_316411767.1">
    <property type="nucleotide sequence ID" value="NZ_AP027080.1"/>
</dbReference>
<accession>A0AA48GRX8</accession>
<dbReference type="Proteomes" id="UP001238179">
    <property type="component" value="Chromosome"/>
</dbReference>
<dbReference type="InterPro" id="IPR027417">
    <property type="entry name" value="P-loop_NTPase"/>
</dbReference>
<dbReference type="Pfam" id="PF01121">
    <property type="entry name" value="CoaE"/>
    <property type="match status" value="1"/>
</dbReference>
<dbReference type="CDD" id="cd02022">
    <property type="entry name" value="DPCK"/>
    <property type="match status" value="1"/>
</dbReference>
<keyword evidence="9" id="KW-0963">Cytoplasm</keyword>
<organism evidence="14 15">
    <name type="scientific">Mesoterricola silvestris</name>
    <dbReference type="NCBI Taxonomy" id="2927979"/>
    <lineage>
        <taxon>Bacteria</taxon>
        <taxon>Pseudomonadati</taxon>
        <taxon>Acidobacteriota</taxon>
        <taxon>Holophagae</taxon>
        <taxon>Holophagales</taxon>
        <taxon>Holophagaceae</taxon>
        <taxon>Mesoterricola</taxon>
    </lineage>
</organism>
<evidence type="ECO:0000313" key="14">
    <source>
        <dbReference type="EMBL" id="BDU73125.1"/>
    </source>
</evidence>
<evidence type="ECO:0000256" key="5">
    <source>
        <dbReference type="ARBA" id="ARBA00022801"/>
    </source>
</evidence>
<evidence type="ECO:0000259" key="11">
    <source>
        <dbReference type="Pfam" id="PF01523"/>
    </source>
</evidence>
<proteinExistence type="inferred from homology"/>
<dbReference type="EC" id="2.7.1.24" evidence="9 10"/>
<evidence type="ECO:0000259" key="12">
    <source>
        <dbReference type="Pfam" id="PF19289"/>
    </source>
</evidence>
<evidence type="ECO:0000256" key="4">
    <source>
        <dbReference type="ARBA" id="ARBA00022741"/>
    </source>
</evidence>
<keyword evidence="5" id="KW-0378">Hydrolase</keyword>
<dbReference type="InterPro" id="IPR045570">
    <property type="entry name" value="Metalloprtase-TldD/E_cen_dom"/>
</dbReference>
<dbReference type="SUPFAM" id="SSF52540">
    <property type="entry name" value="P-loop containing nucleoside triphosphate hydrolases"/>
    <property type="match status" value="1"/>
</dbReference>
<keyword evidence="15" id="KW-1185">Reference proteome</keyword>
<dbReference type="GO" id="GO:0015937">
    <property type="term" value="P:coenzyme A biosynthetic process"/>
    <property type="evidence" value="ECO:0007669"/>
    <property type="project" value="UniProtKB-UniRule"/>
</dbReference>
<dbReference type="PROSITE" id="PS51219">
    <property type="entry name" value="DPCK"/>
    <property type="match status" value="1"/>
</dbReference>
<evidence type="ECO:0000256" key="3">
    <source>
        <dbReference type="ARBA" id="ARBA00022670"/>
    </source>
</evidence>
<name>A0AA48GRX8_9BACT</name>
<dbReference type="GO" id="GO:0006508">
    <property type="term" value="P:proteolysis"/>
    <property type="evidence" value="ECO:0007669"/>
    <property type="project" value="UniProtKB-KW"/>
</dbReference>
<dbReference type="HAMAP" id="MF_00376">
    <property type="entry name" value="Dephospho_CoA_kinase"/>
    <property type="match status" value="1"/>
</dbReference>
<evidence type="ECO:0000256" key="1">
    <source>
        <dbReference type="ARBA" id="ARBA00005836"/>
    </source>
</evidence>
<evidence type="ECO:0000256" key="6">
    <source>
        <dbReference type="ARBA" id="ARBA00022840"/>
    </source>
</evidence>
<comment type="pathway">
    <text evidence="9">Cofactor biosynthesis; coenzyme A biosynthesis; CoA from (R)-pantothenate: step 5/5.</text>
</comment>
<feature type="domain" description="Metalloprotease TldD/E central" evidence="13">
    <location>
        <begin position="332"/>
        <end position="452"/>
    </location>
</feature>
<dbReference type="InterPro" id="IPR035068">
    <property type="entry name" value="TldD/PmbA_N"/>
</dbReference>
<comment type="catalytic activity">
    <reaction evidence="9">
        <text>3'-dephospho-CoA + ATP = ADP + CoA + H(+)</text>
        <dbReference type="Rhea" id="RHEA:18245"/>
        <dbReference type="ChEBI" id="CHEBI:15378"/>
        <dbReference type="ChEBI" id="CHEBI:30616"/>
        <dbReference type="ChEBI" id="CHEBI:57287"/>
        <dbReference type="ChEBI" id="CHEBI:57328"/>
        <dbReference type="ChEBI" id="CHEBI:456216"/>
        <dbReference type="EC" id="2.7.1.24"/>
    </reaction>
</comment>
<dbReference type="EMBL" id="AP027080">
    <property type="protein sequence ID" value="BDU73125.1"/>
    <property type="molecule type" value="Genomic_DNA"/>
</dbReference>
<dbReference type="Pfam" id="PF19290">
    <property type="entry name" value="PmbA_TldD_2nd"/>
    <property type="match status" value="1"/>
</dbReference>
<evidence type="ECO:0000313" key="15">
    <source>
        <dbReference type="Proteomes" id="UP001238179"/>
    </source>
</evidence>
<evidence type="ECO:0000256" key="2">
    <source>
        <dbReference type="ARBA" id="ARBA00009018"/>
    </source>
</evidence>
<evidence type="ECO:0000256" key="7">
    <source>
        <dbReference type="ARBA" id="ARBA00022993"/>
    </source>
</evidence>
<dbReference type="GO" id="GO:0008237">
    <property type="term" value="F:metallopeptidase activity"/>
    <property type="evidence" value="ECO:0007669"/>
    <property type="project" value="UniProtKB-KW"/>
</dbReference>
<dbReference type="PANTHER" id="PTHR30624:SF4">
    <property type="entry name" value="METALLOPROTEASE TLDD"/>
    <property type="match status" value="1"/>
</dbReference>
<dbReference type="NCBIfam" id="TIGR00152">
    <property type="entry name" value="dephospho-CoA kinase"/>
    <property type="match status" value="1"/>
</dbReference>
<comment type="function">
    <text evidence="9">Catalyzes the phosphorylation of the 3'-hydroxyl group of dephosphocoenzyme A to form coenzyme A.</text>
</comment>
<dbReference type="AlphaFoldDB" id="A0AA48GRX8"/>
<comment type="similarity">
    <text evidence="1">Belongs to the peptidase U62 family.</text>
</comment>
<evidence type="ECO:0000256" key="10">
    <source>
        <dbReference type="NCBIfam" id="TIGR00152"/>
    </source>
</evidence>
<feature type="binding site" evidence="9">
    <location>
        <begin position="23"/>
        <end position="28"/>
    </location>
    <ligand>
        <name>ATP</name>
        <dbReference type="ChEBI" id="CHEBI:30616"/>
    </ligand>
</feature>
<dbReference type="InterPro" id="IPR001977">
    <property type="entry name" value="Depp_CoAkinase"/>
</dbReference>
<dbReference type="GO" id="GO:0005829">
    <property type="term" value="C:cytosol"/>
    <property type="evidence" value="ECO:0007669"/>
    <property type="project" value="TreeGrafter"/>
</dbReference>
<keyword evidence="3" id="KW-0645">Protease</keyword>
<keyword evidence="8" id="KW-0482">Metalloprotease</keyword>
<keyword evidence="9" id="KW-0418">Kinase</keyword>
<dbReference type="GO" id="GO:0004140">
    <property type="term" value="F:dephospho-CoA kinase activity"/>
    <property type="evidence" value="ECO:0007669"/>
    <property type="project" value="UniProtKB-UniRule"/>
</dbReference>
<dbReference type="InterPro" id="IPR051463">
    <property type="entry name" value="Peptidase_U62_metallo"/>
</dbReference>
<sequence>MTTLNKRLVEAPYPVVGLTGGIAAGKTYASKRLKVLGWEIINADQVAREVVEPGTPGLAALVQAFGAGILGEAGTLDREKMAGLVFSDPANRERVEAILHPLIETRLSDKLRALPADVKGVVLDAALWVERGQAHIFDALWVVDAPEEIRLKRLMERDGLDTARAMDRIYAQSAGAEKLLHADQVFHNDGRDLDESLHRAEENLLAHWKTARSRKWRPPMAAPFDPAQLRAVLEALLGRGGDYGEIFVEHRRACGLGMDDGRMEDVAAGETFGVGLRLMDGETTRFADLIAPTAEELLDAAHTLAAPGAGVAAEIPELVPQLLPKPSPIEREPTAVPLPEKVDLVRRAEYIARRRAEALRPGALRQVAVGYGDSTQSVWIASAERVDGAWSATLTEDRRIQSVLRVNVTAGAGDLLQTGYQALGQTRGFELFHSQEVERTVHEAVRLAIQALDAQPAPAGTFPVILSSSAGGTMIHEACGHGLEADLALAGVSAFSGKLGQKVAADSVTIIDDGTLPHKRGSSACDDEGRAAQRVVLIENGVLKSYLQSRKTARRMGVEPTGNGRRENYRHIPIPRMRNTFLAPGQEDPQAILKDLDRGLLVKHMGGGQVDTVTGNFVFQVTEGYWVEGGVVRHPVRNATLTGCGPTVLKEITRIGRDLDHFDIGTCGKDGQGVPVSDALPTILCPALVVGGTAEPFPSVI</sequence>
<gene>
    <name evidence="9" type="primary">coaE</name>
    <name evidence="14" type="ORF">METEAL_22990</name>
</gene>
<dbReference type="Pfam" id="PF01523">
    <property type="entry name" value="PmbA_TldD_1st"/>
    <property type="match status" value="1"/>
</dbReference>
<keyword evidence="9" id="KW-0808">Transferase</keyword>
<keyword evidence="6 9" id="KW-0067">ATP-binding</keyword>
<dbReference type="InterPro" id="IPR045569">
    <property type="entry name" value="Metalloprtase-TldD/E_C"/>
</dbReference>
<dbReference type="Gene3D" id="3.30.2290.10">
    <property type="entry name" value="PmbA/TldD superfamily"/>
    <property type="match status" value="1"/>
</dbReference>
<dbReference type="InterPro" id="IPR002510">
    <property type="entry name" value="Metalloprtase-TldD/E_N"/>
</dbReference>
<feature type="domain" description="Metalloprotease TldD/E N-terminal" evidence="11">
    <location>
        <begin position="245"/>
        <end position="301"/>
    </location>
</feature>
<dbReference type="KEGG" id="msil:METEAL_22990"/>
<evidence type="ECO:0000259" key="13">
    <source>
        <dbReference type="Pfam" id="PF19290"/>
    </source>
</evidence>
<comment type="subcellular location">
    <subcellularLocation>
        <location evidence="9">Cytoplasm</location>
    </subcellularLocation>
</comment>
<keyword evidence="4 9" id="KW-0547">Nucleotide-binding</keyword>
<dbReference type="Gene3D" id="3.40.50.300">
    <property type="entry name" value="P-loop containing nucleotide triphosphate hydrolases"/>
    <property type="match status" value="1"/>
</dbReference>
<dbReference type="Pfam" id="PF19289">
    <property type="entry name" value="PmbA_TldD_3rd"/>
    <property type="match status" value="1"/>
</dbReference>
<comment type="similarity">
    <text evidence="2 9">Belongs to the CoaE family.</text>
</comment>
<keyword evidence="7 9" id="KW-0173">Coenzyme A biosynthesis</keyword>
<dbReference type="InterPro" id="IPR036059">
    <property type="entry name" value="TldD/PmbA_sf"/>
</dbReference>
<protein>
    <recommendedName>
        <fullName evidence="9 10">Dephospho-CoA kinase</fullName>
        <ecNumber evidence="9 10">2.7.1.24</ecNumber>
    </recommendedName>
    <alternativeName>
        <fullName evidence="9">Dephosphocoenzyme A kinase</fullName>
    </alternativeName>
</protein>
<dbReference type="PANTHER" id="PTHR30624">
    <property type="entry name" value="UNCHARACTERIZED PROTEIN TLDD AND PMBA"/>
    <property type="match status" value="1"/>
</dbReference>
<dbReference type="SUPFAM" id="SSF111283">
    <property type="entry name" value="Putative modulator of DNA gyrase, PmbA/TldD"/>
    <property type="match status" value="1"/>
</dbReference>
<feature type="domain" description="Metalloprotease TldD/E C-terminal" evidence="12">
    <location>
        <begin position="460"/>
        <end position="692"/>
    </location>
</feature>
<evidence type="ECO:0000256" key="9">
    <source>
        <dbReference type="HAMAP-Rule" id="MF_00376"/>
    </source>
</evidence>